<keyword evidence="1 2" id="KW-0597">Phosphoprotein</keyword>
<sequence length="118" mass="13093">MKTRILYIENHPVFAASAQDVFLSDCEITVAPDMASVLAALESQRFDLALVDFDLDDCKGDEVTRVIRERFPQLKIIAASSHAQGNAKIQKAGADAVCGKMEFSKIREIIEQVLERPI</sequence>
<accession>Q2SMV4</accession>
<name>Q2SMV4_HAHCH</name>
<dbReference type="InterPro" id="IPR011006">
    <property type="entry name" value="CheY-like_superfamily"/>
</dbReference>
<dbReference type="Proteomes" id="UP000000238">
    <property type="component" value="Chromosome"/>
</dbReference>
<dbReference type="KEGG" id="hch:HCH_01143"/>
<dbReference type="eggNOG" id="COG2197">
    <property type="taxonomic scope" value="Bacteria"/>
</dbReference>
<protein>
    <submittedName>
        <fullName evidence="4">Probable two-component response regulator</fullName>
    </submittedName>
</protein>
<reference evidence="4 5" key="1">
    <citation type="journal article" date="2005" name="Nucleic Acids Res.">
        <title>Genomic blueprint of Hahella chejuensis, a marine microbe producing an algicidal agent.</title>
        <authorList>
            <person name="Jeong H."/>
            <person name="Yim J.H."/>
            <person name="Lee C."/>
            <person name="Choi S.-H."/>
            <person name="Park Y.K."/>
            <person name="Yoon S.H."/>
            <person name="Hur C.-G."/>
            <person name="Kang H.-Y."/>
            <person name="Kim D."/>
            <person name="Lee H.H."/>
            <person name="Park K.H."/>
            <person name="Park S.-H."/>
            <person name="Park H.-S."/>
            <person name="Lee H.K."/>
            <person name="Oh T.K."/>
            <person name="Kim J.F."/>
        </authorList>
    </citation>
    <scope>NUCLEOTIDE SEQUENCE [LARGE SCALE GENOMIC DNA]</scope>
    <source>
        <strain evidence="4 5">KCTC 2396</strain>
    </source>
</reference>
<dbReference type="PROSITE" id="PS50110">
    <property type="entry name" value="RESPONSE_REGULATORY"/>
    <property type="match status" value="1"/>
</dbReference>
<organism evidence="4 5">
    <name type="scientific">Hahella chejuensis (strain KCTC 2396)</name>
    <dbReference type="NCBI Taxonomy" id="349521"/>
    <lineage>
        <taxon>Bacteria</taxon>
        <taxon>Pseudomonadati</taxon>
        <taxon>Pseudomonadota</taxon>
        <taxon>Gammaproteobacteria</taxon>
        <taxon>Oceanospirillales</taxon>
        <taxon>Hahellaceae</taxon>
        <taxon>Hahella</taxon>
    </lineage>
</organism>
<dbReference type="Pfam" id="PF00072">
    <property type="entry name" value="Response_reg"/>
    <property type="match status" value="1"/>
</dbReference>
<dbReference type="SMART" id="SM00448">
    <property type="entry name" value="REC"/>
    <property type="match status" value="1"/>
</dbReference>
<evidence type="ECO:0000256" key="2">
    <source>
        <dbReference type="PROSITE-ProRule" id="PRU00169"/>
    </source>
</evidence>
<dbReference type="STRING" id="349521.HCH_01143"/>
<dbReference type="EMBL" id="CP000155">
    <property type="protein sequence ID" value="ABC28020.1"/>
    <property type="molecule type" value="Genomic_DNA"/>
</dbReference>
<keyword evidence="5" id="KW-1185">Reference proteome</keyword>
<dbReference type="PANTHER" id="PTHR44591:SF3">
    <property type="entry name" value="RESPONSE REGULATORY DOMAIN-CONTAINING PROTEIN"/>
    <property type="match status" value="1"/>
</dbReference>
<dbReference type="InterPro" id="IPR001789">
    <property type="entry name" value="Sig_transdc_resp-reg_receiver"/>
</dbReference>
<evidence type="ECO:0000256" key="1">
    <source>
        <dbReference type="ARBA" id="ARBA00022553"/>
    </source>
</evidence>
<dbReference type="HOGENOM" id="CLU_2069811_0_0_6"/>
<evidence type="ECO:0000313" key="4">
    <source>
        <dbReference type="EMBL" id="ABC28020.1"/>
    </source>
</evidence>
<dbReference type="PANTHER" id="PTHR44591">
    <property type="entry name" value="STRESS RESPONSE REGULATOR PROTEIN 1"/>
    <property type="match status" value="1"/>
</dbReference>
<dbReference type="OrthoDB" id="195715at2"/>
<dbReference type="AlphaFoldDB" id="Q2SMV4"/>
<dbReference type="InterPro" id="IPR050595">
    <property type="entry name" value="Bact_response_regulator"/>
</dbReference>
<dbReference type="RefSeq" id="WP_011395095.1">
    <property type="nucleotide sequence ID" value="NC_007645.1"/>
</dbReference>
<proteinExistence type="predicted"/>
<feature type="domain" description="Response regulatory" evidence="3">
    <location>
        <begin position="4"/>
        <end position="114"/>
    </location>
</feature>
<dbReference type="Gene3D" id="3.40.50.2300">
    <property type="match status" value="1"/>
</dbReference>
<dbReference type="GO" id="GO:0000160">
    <property type="term" value="P:phosphorelay signal transduction system"/>
    <property type="evidence" value="ECO:0007669"/>
    <property type="project" value="InterPro"/>
</dbReference>
<evidence type="ECO:0000259" key="3">
    <source>
        <dbReference type="PROSITE" id="PS50110"/>
    </source>
</evidence>
<dbReference type="SUPFAM" id="SSF52172">
    <property type="entry name" value="CheY-like"/>
    <property type="match status" value="1"/>
</dbReference>
<feature type="modified residue" description="4-aspartylphosphate" evidence="2">
    <location>
        <position position="52"/>
    </location>
</feature>
<gene>
    <name evidence="4" type="ordered locus">HCH_01143</name>
</gene>
<evidence type="ECO:0000313" key="5">
    <source>
        <dbReference type="Proteomes" id="UP000000238"/>
    </source>
</evidence>